<dbReference type="GO" id="GO:0043023">
    <property type="term" value="F:ribosomal large subunit binding"/>
    <property type="evidence" value="ECO:0007669"/>
    <property type="project" value="UniProtKB-UniRule"/>
</dbReference>
<dbReference type="GO" id="GO:0016887">
    <property type="term" value="F:ATP hydrolysis activity"/>
    <property type="evidence" value="ECO:0007669"/>
    <property type="project" value="UniProtKB-UniRule"/>
</dbReference>
<evidence type="ECO:0000259" key="7">
    <source>
        <dbReference type="PROSITE" id="PS51880"/>
    </source>
</evidence>
<dbReference type="GO" id="GO:0005524">
    <property type="term" value="F:ATP binding"/>
    <property type="evidence" value="ECO:0007669"/>
    <property type="project" value="UniProtKB-UniRule"/>
</dbReference>
<evidence type="ECO:0000256" key="1">
    <source>
        <dbReference type="ARBA" id="ARBA00001946"/>
    </source>
</evidence>
<dbReference type="FunFam" id="1.10.150.300:FF:000001">
    <property type="entry name" value="Ribosome-binding ATPase YchF"/>
    <property type="match status" value="1"/>
</dbReference>
<dbReference type="InterPro" id="IPR004095">
    <property type="entry name" value="TGS"/>
</dbReference>
<keyword evidence="6" id="KW-0175">Coiled coil</keyword>
<dbReference type="InterPro" id="IPR004396">
    <property type="entry name" value="ATPase_YchF/OLA1"/>
</dbReference>
<dbReference type="GO" id="GO:0046872">
    <property type="term" value="F:metal ion binding"/>
    <property type="evidence" value="ECO:0007669"/>
    <property type="project" value="UniProtKB-KW"/>
</dbReference>
<dbReference type="InterPro" id="IPR006073">
    <property type="entry name" value="GTP-bd"/>
</dbReference>
<dbReference type="NCBIfam" id="TIGR00092">
    <property type="entry name" value="redox-regulated ATPase YchF"/>
    <property type="match status" value="1"/>
</dbReference>
<comment type="similarity">
    <text evidence="5">Belongs to the TRAFAC class OBG-HflX-like GTPase superfamily. OBG GTPase family. YchF/OLA1 subfamily.</text>
</comment>
<dbReference type="Gene3D" id="3.40.50.300">
    <property type="entry name" value="P-loop containing nucleotide triphosphate hydrolases"/>
    <property type="match status" value="1"/>
</dbReference>
<comment type="caution">
    <text evidence="8">The sequence shown here is derived from an EMBL/GenBank/DDBJ whole genome shotgun (WGS) entry which is preliminary data.</text>
</comment>
<evidence type="ECO:0000256" key="5">
    <source>
        <dbReference type="HAMAP-Rule" id="MF_00944"/>
    </source>
</evidence>
<sequence length="360" mass="40828">MQIGIVGLPYAGKSTLFSTLLTHKSSETHGGKMDAERGIVKVPDERLDKLTEMFNPKRKVNATIEYIKVPGLEGDAQASHGLPAQFLANLKTVDALLIVIRDFENEYYPHPLNRIDPKGDIRFINSEFLISDLTIVETRVEKLSKLVMKTQDEKDKKELALMERLKAQLEEERPLRELDFSEHETQIMKGYQFLTAKPVLYVINIAEDQLSRAEEIEAQYQEFLSPHSVVTTISAEIEKEISELSPEDARVFMDDLGIKEPALHRLIRTSYQLLGLISFFTVGEDECRSWTIRKGTTAQKAAGVIHTDLERGFIRAETVHYDDLIAHGSLAACKEKGLLRLEGKEYIVKDGDILNIRFNV</sequence>
<comment type="function">
    <text evidence="5">ATPase that binds to both the 70S ribosome and the 50S ribosomal subunit in a nucleotide-independent manner.</text>
</comment>
<dbReference type="InterPro" id="IPR012676">
    <property type="entry name" value="TGS-like"/>
</dbReference>
<proteinExistence type="inferred from homology"/>
<dbReference type="Pfam" id="PF01926">
    <property type="entry name" value="MMR_HSR1"/>
    <property type="match status" value="1"/>
</dbReference>
<dbReference type="InterPro" id="IPR012675">
    <property type="entry name" value="Beta-grasp_dom_sf"/>
</dbReference>
<protein>
    <recommendedName>
        <fullName evidence="5">Ribosome-binding ATPase YchF</fullName>
    </recommendedName>
</protein>
<reference evidence="8" key="1">
    <citation type="journal article" date="2020" name="mSystems">
        <title>Genome- and Community-Level Interaction Insights into Carbon Utilization and Element Cycling Functions of Hydrothermarchaeota in Hydrothermal Sediment.</title>
        <authorList>
            <person name="Zhou Z."/>
            <person name="Liu Y."/>
            <person name="Xu W."/>
            <person name="Pan J."/>
            <person name="Luo Z.H."/>
            <person name="Li M."/>
        </authorList>
    </citation>
    <scope>NUCLEOTIDE SEQUENCE [LARGE SCALE GENOMIC DNA]</scope>
    <source>
        <strain evidence="8">HyVt-527</strain>
    </source>
</reference>
<dbReference type="SUPFAM" id="SSF52540">
    <property type="entry name" value="P-loop containing nucleoside triphosphate hydrolases"/>
    <property type="match status" value="1"/>
</dbReference>
<dbReference type="PROSITE" id="PS51880">
    <property type="entry name" value="TGS"/>
    <property type="match status" value="1"/>
</dbReference>
<dbReference type="Gene3D" id="1.10.150.300">
    <property type="entry name" value="TGS-like domain"/>
    <property type="match status" value="1"/>
</dbReference>
<dbReference type="InterPro" id="IPR013029">
    <property type="entry name" value="YchF_C"/>
</dbReference>
<evidence type="ECO:0000256" key="4">
    <source>
        <dbReference type="ARBA" id="ARBA00022840"/>
    </source>
</evidence>
<accession>A0A7V5UE84</accession>
<dbReference type="EMBL" id="DROD01000162">
    <property type="protein sequence ID" value="HHJ51988.1"/>
    <property type="molecule type" value="Genomic_DNA"/>
</dbReference>
<dbReference type="CDD" id="cd04867">
    <property type="entry name" value="TGS_YchF_OLA1"/>
    <property type="match status" value="1"/>
</dbReference>
<feature type="coiled-coil region" evidence="6">
    <location>
        <begin position="140"/>
        <end position="172"/>
    </location>
</feature>
<dbReference type="Pfam" id="PF06071">
    <property type="entry name" value="YchF-GTPase_C"/>
    <property type="match status" value="1"/>
</dbReference>
<dbReference type="GO" id="GO:0005737">
    <property type="term" value="C:cytoplasm"/>
    <property type="evidence" value="ECO:0007669"/>
    <property type="project" value="TreeGrafter"/>
</dbReference>
<dbReference type="Gene3D" id="3.10.20.30">
    <property type="match status" value="1"/>
</dbReference>
<dbReference type="Proteomes" id="UP000886124">
    <property type="component" value="Unassembled WGS sequence"/>
</dbReference>
<keyword evidence="4 5" id="KW-0067">ATP-binding</keyword>
<dbReference type="InterPro" id="IPR023192">
    <property type="entry name" value="TGS-like_dom_sf"/>
</dbReference>
<dbReference type="PANTHER" id="PTHR23305:SF18">
    <property type="entry name" value="OBG-TYPE G DOMAIN-CONTAINING PROTEIN"/>
    <property type="match status" value="1"/>
</dbReference>
<dbReference type="HAMAP" id="MF_00944">
    <property type="entry name" value="YchF_OLA1_ATPase"/>
    <property type="match status" value="1"/>
</dbReference>
<name>A0A7V5UE84_CALAY</name>
<dbReference type="PRINTS" id="PR00326">
    <property type="entry name" value="GTP1OBG"/>
</dbReference>
<organism evidence="8">
    <name type="scientific">Caldithrix abyssi</name>
    <dbReference type="NCBI Taxonomy" id="187145"/>
    <lineage>
        <taxon>Bacteria</taxon>
        <taxon>Pseudomonadati</taxon>
        <taxon>Calditrichota</taxon>
        <taxon>Calditrichia</taxon>
        <taxon>Calditrichales</taxon>
        <taxon>Calditrichaceae</taxon>
        <taxon>Caldithrix</taxon>
    </lineage>
</organism>
<evidence type="ECO:0000313" key="8">
    <source>
        <dbReference type="EMBL" id="HHJ51988.1"/>
    </source>
</evidence>
<dbReference type="AlphaFoldDB" id="A0A7V5UE84"/>
<dbReference type="PIRSF" id="PIRSF006641">
    <property type="entry name" value="CHP00092"/>
    <property type="match status" value="1"/>
</dbReference>
<comment type="caution">
    <text evidence="5">Lacks conserved residue(s) required for the propagation of feature annotation.</text>
</comment>
<feature type="domain" description="TGS" evidence="7">
    <location>
        <begin position="275"/>
        <end position="358"/>
    </location>
</feature>
<evidence type="ECO:0000256" key="2">
    <source>
        <dbReference type="ARBA" id="ARBA00022723"/>
    </source>
</evidence>
<evidence type="ECO:0000256" key="3">
    <source>
        <dbReference type="ARBA" id="ARBA00022741"/>
    </source>
</evidence>
<dbReference type="FunFam" id="3.10.20.30:FF:000001">
    <property type="entry name" value="Ribosome-binding ATPase YchF"/>
    <property type="match status" value="1"/>
</dbReference>
<keyword evidence="3 5" id="KW-0547">Nucleotide-binding</keyword>
<evidence type="ECO:0000256" key="6">
    <source>
        <dbReference type="SAM" id="Coils"/>
    </source>
</evidence>
<dbReference type="InterPro" id="IPR027417">
    <property type="entry name" value="P-loop_NTPase"/>
</dbReference>
<dbReference type="GO" id="GO:0005525">
    <property type="term" value="F:GTP binding"/>
    <property type="evidence" value="ECO:0007669"/>
    <property type="project" value="InterPro"/>
</dbReference>
<dbReference type="PANTHER" id="PTHR23305">
    <property type="entry name" value="OBG GTPASE FAMILY"/>
    <property type="match status" value="1"/>
</dbReference>
<dbReference type="SUPFAM" id="SSF81271">
    <property type="entry name" value="TGS-like"/>
    <property type="match status" value="1"/>
</dbReference>
<keyword evidence="2" id="KW-0479">Metal-binding</keyword>
<gene>
    <name evidence="5 8" type="primary">ychF</name>
    <name evidence="8" type="ORF">ENJ89_02230</name>
</gene>
<comment type="cofactor">
    <cofactor evidence="1">
        <name>Mg(2+)</name>
        <dbReference type="ChEBI" id="CHEBI:18420"/>
    </cofactor>
</comment>